<keyword evidence="4" id="KW-0863">Zinc-finger</keyword>
<feature type="compositionally biased region" description="Polar residues" evidence="5">
    <location>
        <begin position="602"/>
        <end position="611"/>
    </location>
</feature>
<feature type="repeat" description="ANK" evidence="3">
    <location>
        <begin position="230"/>
        <end position="262"/>
    </location>
</feature>
<evidence type="ECO:0000313" key="7">
    <source>
        <dbReference type="EMBL" id="KNC81782.1"/>
    </source>
</evidence>
<organism evidence="7 8">
    <name type="scientific">Sphaeroforma arctica JP610</name>
    <dbReference type="NCBI Taxonomy" id="667725"/>
    <lineage>
        <taxon>Eukaryota</taxon>
        <taxon>Ichthyosporea</taxon>
        <taxon>Ichthyophonida</taxon>
        <taxon>Sphaeroforma</taxon>
    </lineage>
</organism>
<evidence type="ECO:0000256" key="5">
    <source>
        <dbReference type="SAM" id="MobiDB-lite"/>
    </source>
</evidence>
<dbReference type="CDD" id="cd00202">
    <property type="entry name" value="ZnF_GATA"/>
    <property type="match status" value="1"/>
</dbReference>
<dbReference type="Pfam" id="PF00320">
    <property type="entry name" value="GATA"/>
    <property type="match status" value="1"/>
</dbReference>
<proteinExistence type="predicted"/>
<feature type="compositionally biased region" description="Polar residues" evidence="5">
    <location>
        <begin position="576"/>
        <end position="588"/>
    </location>
</feature>
<feature type="region of interest" description="Disordered" evidence="5">
    <location>
        <begin position="723"/>
        <end position="755"/>
    </location>
</feature>
<feature type="compositionally biased region" description="Basic and acidic residues" evidence="5">
    <location>
        <begin position="729"/>
        <end position="746"/>
    </location>
</feature>
<dbReference type="GO" id="GO:0043565">
    <property type="term" value="F:sequence-specific DNA binding"/>
    <property type="evidence" value="ECO:0007669"/>
    <property type="project" value="InterPro"/>
</dbReference>
<dbReference type="EMBL" id="KQ241998">
    <property type="protein sequence ID" value="KNC81782.1"/>
    <property type="molecule type" value="Genomic_DNA"/>
</dbReference>
<dbReference type="SUPFAM" id="SSF48403">
    <property type="entry name" value="Ankyrin repeat"/>
    <property type="match status" value="1"/>
</dbReference>
<feature type="region of interest" description="Disordered" evidence="5">
    <location>
        <begin position="509"/>
        <end position="530"/>
    </location>
</feature>
<feature type="region of interest" description="Disordered" evidence="5">
    <location>
        <begin position="555"/>
        <end position="611"/>
    </location>
</feature>
<feature type="region of interest" description="Disordered" evidence="5">
    <location>
        <begin position="434"/>
        <end position="472"/>
    </location>
</feature>
<gene>
    <name evidence="7" type="ORF">SARC_05928</name>
</gene>
<keyword evidence="2 3" id="KW-0040">ANK repeat</keyword>
<keyword evidence="4" id="KW-0862">Zinc</keyword>
<feature type="compositionally biased region" description="Polar residues" evidence="5">
    <location>
        <begin position="397"/>
        <end position="408"/>
    </location>
</feature>
<evidence type="ECO:0000256" key="2">
    <source>
        <dbReference type="ARBA" id="ARBA00023043"/>
    </source>
</evidence>
<feature type="region of interest" description="Disordered" evidence="5">
    <location>
        <begin position="362"/>
        <end position="416"/>
    </location>
</feature>
<dbReference type="GeneID" id="25906432"/>
<feature type="compositionally biased region" description="Polar residues" evidence="5">
    <location>
        <begin position="434"/>
        <end position="450"/>
    </location>
</feature>
<dbReference type="Proteomes" id="UP000054560">
    <property type="component" value="Unassembled WGS sequence"/>
</dbReference>
<dbReference type="InterPro" id="IPR002110">
    <property type="entry name" value="Ankyrin_rpt"/>
</dbReference>
<dbReference type="PROSITE" id="PS50088">
    <property type="entry name" value="ANK_REPEAT"/>
    <property type="match status" value="2"/>
</dbReference>
<dbReference type="SMART" id="SM00248">
    <property type="entry name" value="ANK"/>
    <property type="match status" value="2"/>
</dbReference>
<dbReference type="GO" id="GO:0006355">
    <property type="term" value="P:regulation of DNA-templated transcription"/>
    <property type="evidence" value="ECO:0007669"/>
    <property type="project" value="InterPro"/>
</dbReference>
<dbReference type="eggNOG" id="KOG1217">
    <property type="taxonomic scope" value="Eukaryota"/>
</dbReference>
<accession>A0A0L0FY76</accession>
<dbReference type="InterPro" id="IPR013088">
    <property type="entry name" value="Znf_NHR/GATA"/>
</dbReference>
<dbReference type="STRING" id="667725.A0A0L0FY76"/>
<feature type="domain" description="GATA-type" evidence="6">
    <location>
        <begin position="685"/>
        <end position="721"/>
    </location>
</feature>
<dbReference type="Pfam" id="PF12796">
    <property type="entry name" value="Ank_2"/>
    <property type="match status" value="1"/>
</dbReference>
<evidence type="ECO:0000313" key="8">
    <source>
        <dbReference type="Proteomes" id="UP000054560"/>
    </source>
</evidence>
<dbReference type="PROSITE" id="PS00344">
    <property type="entry name" value="GATA_ZN_FINGER_1"/>
    <property type="match status" value="1"/>
</dbReference>
<dbReference type="InterPro" id="IPR036770">
    <property type="entry name" value="Ankyrin_rpt-contain_sf"/>
</dbReference>
<feature type="repeat" description="ANK" evidence="3">
    <location>
        <begin position="263"/>
        <end position="295"/>
    </location>
</feature>
<feature type="compositionally biased region" description="Polar residues" evidence="5">
    <location>
        <begin position="369"/>
        <end position="383"/>
    </location>
</feature>
<keyword evidence="1" id="KW-0677">Repeat</keyword>
<keyword evidence="4" id="KW-0479">Metal-binding</keyword>
<dbReference type="Gene3D" id="1.25.40.20">
    <property type="entry name" value="Ankyrin repeat-containing domain"/>
    <property type="match status" value="1"/>
</dbReference>
<dbReference type="SMART" id="SM00401">
    <property type="entry name" value="ZnF_GATA"/>
    <property type="match status" value="1"/>
</dbReference>
<dbReference type="SUPFAM" id="SSF57716">
    <property type="entry name" value="Glucocorticoid receptor-like (DNA-binding domain)"/>
    <property type="match status" value="1"/>
</dbReference>
<dbReference type="Gene3D" id="3.30.50.10">
    <property type="entry name" value="Erythroid Transcription Factor GATA-1, subunit A"/>
    <property type="match status" value="1"/>
</dbReference>
<evidence type="ECO:0000259" key="6">
    <source>
        <dbReference type="PROSITE" id="PS50114"/>
    </source>
</evidence>
<dbReference type="AlphaFoldDB" id="A0A0L0FY76"/>
<dbReference type="PROSITE" id="PS50114">
    <property type="entry name" value="GATA_ZN_FINGER_2"/>
    <property type="match status" value="1"/>
</dbReference>
<dbReference type="GO" id="GO:0008270">
    <property type="term" value="F:zinc ion binding"/>
    <property type="evidence" value="ECO:0007669"/>
    <property type="project" value="UniProtKB-KW"/>
</dbReference>
<feature type="compositionally biased region" description="Low complexity" evidence="5">
    <location>
        <begin position="563"/>
        <end position="575"/>
    </location>
</feature>
<dbReference type="PROSITE" id="PS50297">
    <property type="entry name" value="ANK_REP_REGION"/>
    <property type="match status" value="2"/>
</dbReference>
<protein>
    <recommendedName>
        <fullName evidence="6">GATA-type domain-containing protein</fullName>
    </recommendedName>
</protein>
<dbReference type="RefSeq" id="XP_014155684.1">
    <property type="nucleotide sequence ID" value="XM_014300209.1"/>
</dbReference>
<feature type="compositionally biased region" description="Polar residues" evidence="5">
    <location>
        <begin position="69"/>
        <end position="85"/>
    </location>
</feature>
<dbReference type="PANTHER" id="PTHR24171">
    <property type="entry name" value="ANKYRIN REPEAT DOMAIN-CONTAINING PROTEIN 39-RELATED"/>
    <property type="match status" value="1"/>
</dbReference>
<evidence type="ECO:0000256" key="3">
    <source>
        <dbReference type="PROSITE-ProRule" id="PRU00023"/>
    </source>
</evidence>
<sequence length="755" mass="81143">MSDRIDEETVKSASKMFEDMSLCELGPENNAEPSNKAAVRNIDDMSIGEIVRDLEARAPEGSGVENRTDSSQLNQQENGTNMFQTSKSSQDDLKFLMSMIGALHDDAQTDGGQLGSRLPQEQNTLPRNTQISVQNSQTEQYFPGLENMSQLSDISEVSSASGFVSVSHRDSASIPVLPTTSTLRTSAVGECAMSGPEVEKLFDAIENNFYEYIEHQLSSNMVSANATNVQGSRPLIIAAKIPILRIMRLLINYGADVNQTDNNGWTAMHWAARRSNREAVKLLLDVGGNMDLITREGKSVKDVALEAVSSNRGDVLISESGMLNVNGLSGSTNYSGGNQAKSHRLPSIPSFKLDCNSKIFTDPNYQPDDLQSGTRQSLGSHQSLGHEYQGNFDTRDNFVNSPGSTRASLSGLGDGSATPVDELNNFLFAQQQAGGGFSPNTANSHTLTQANSMPMGSNFNGSGGSLNAMLGQTGGIASPNQYHGSQPGLDELSFNDFQANSQRRMTAPQANNNYTNMGGDVFQPPSFPSMRRTTLDSSMTVPQQHRQQVYTLNSYPSINSAGHSPSVSPHTSPHTQRSPKMTNRTSLSGAHATLGIPYPVSPGNQRNTSSQSYGQNALYTHGSSASPAFSSGAQGSNMYNSNNNVGSGVLFSHNQAHGHMYGNVGWNPVQSAMNSGGAGGHMPPSTPDRLCIECGTSKTPQWRRSEDGSVSLCNACGLKLKHKLKKQQKLKESNAAKENEGKEKAQDNNTSKKNT</sequence>
<evidence type="ECO:0000256" key="1">
    <source>
        <dbReference type="ARBA" id="ARBA00022737"/>
    </source>
</evidence>
<dbReference type="InterPro" id="IPR000679">
    <property type="entry name" value="Znf_GATA"/>
</dbReference>
<reference evidence="7 8" key="1">
    <citation type="submission" date="2011-02" db="EMBL/GenBank/DDBJ databases">
        <title>The Genome Sequence of Sphaeroforma arctica JP610.</title>
        <authorList>
            <consortium name="The Broad Institute Genome Sequencing Platform"/>
            <person name="Russ C."/>
            <person name="Cuomo C."/>
            <person name="Young S.K."/>
            <person name="Zeng Q."/>
            <person name="Gargeya S."/>
            <person name="Alvarado L."/>
            <person name="Berlin A."/>
            <person name="Chapman S.B."/>
            <person name="Chen Z."/>
            <person name="Freedman E."/>
            <person name="Gellesch M."/>
            <person name="Goldberg J."/>
            <person name="Griggs A."/>
            <person name="Gujja S."/>
            <person name="Heilman E."/>
            <person name="Heiman D."/>
            <person name="Howarth C."/>
            <person name="Mehta T."/>
            <person name="Neiman D."/>
            <person name="Pearson M."/>
            <person name="Roberts A."/>
            <person name="Saif S."/>
            <person name="Shea T."/>
            <person name="Shenoy N."/>
            <person name="Sisk P."/>
            <person name="Stolte C."/>
            <person name="Sykes S."/>
            <person name="White J."/>
            <person name="Yandava C."/>
            <person name="Burger G."/>
            <person name="Gray M.W."/>
            <person name="Holland P.W.H."/>
            <person name="King N."/>
            <person name="Lang F.B.F."/>
            <person name="Roger A.J."/>
            <person name="Ruiz-Trillo I."/>
            <person name="Haas B."/>
            <person name="Nusbaum C."/>
            <person name="Birren B."/>
        </authorList>
    </citation>
    <scope>NUCLEOTIDE SEQUENCE [LARGE SCALE GENOMIC DNA]</scope>
    <source>
        <strain evidence="7 8">JP610</strain>
    </source>
</reference>
<name>A0A0L0FY76_9EUKA</name>
<feature type="region of interest" description="Disordered" evidence="5">
    <location>
        <begin position="57"/>
        <end position="85"/>
    </location>
</feature>
<evidence type="ECO:0000256" key="4">
    <source>
        <dbReference type="PROSITE-ProRule" id="PRU00094"/>
    </source>
</evidence>
<dbReference type="OrthoDB" id="341259at2759"/>
<feature type="compositionally biased region" description="Low complexity" evidence="5">
    <location>
        <begin position="451"/>
        <end position="460"/>
    </location>
</feature>
<keyword evidence="8" id="KW-1185">Reference proteome</keyword>